<dbReference type="GeneID" id="104772360"/>
<dbReference type="RefSeq" id="XP_010495289.1">
    <property type="nucleotide sequence ID" value="XM_010496987.1"/>
</dbReference>
<accession>A0ABM0Y4E7</accession>
<protein>
    <submittedName>
        <fullName evidence="3">Uncharacterized protein LOC104772360</fullName>
    </submittedName>
</protein>
<organism evidence="2 3">
    <name type="scientific">Camelina sativa</name>
    <name type="common">False flax</name>
    <name type="synonym">Myagrum sativum</name>
    <dbReference type="NCBI Taxonomy" id="90675"/>
    <lineage>
        <taxon>Eukaryota</taxon>
        <taxon>Viridiplantae</taxon>
        <taxon>Streptophyta</taxon>
        <taxon>Embryophyta</taxon>
        <taxon>Tracheophyta</taxon>
        <taxon>Spermatophyta</taxon>
        <taxon>Magnoliopsida</taxon>
        <taxon>eudicotyledons</taxon>
        <taxon>Gunneridae</taxon>
        <taxon>Pentapetalae</taxon>
        <taxon>rosids</taxon>
        <taxon>malvids</taxon>
        <taxon>Brassicales</taxon>
        <taxon>Brassicaceae</taxon>
        <taxon>Camelineae</taxon>
        <taxon>Camelina</taxon>
    </lineage>
</organism>
<name>A0ABM0Y4E7_CAMSA</name>
<reference evidence="2" key="1">
    <citation type="journal article" date="2014" name="Nat. Commun.">
        <title>The emerging biofuel crop Camelina sativa retains a highly undifferentiated hexaploid genome structure.</title>
        <authorList>
            <person name="Kagale S."/>
            <person name="Koh C."/>
            <person name="Nixon J."/>
            <person name="Bollina V."/>
            <person name="Clarke W.E."/>
            <person name="Tuteja R."/>
            <person name="Spillane C."/>
            <person name="Robinson S.J."/>
            <person name="Links M.G."/>
            <person name="Clarke C."/>
            <person name="Higgins E.E."/>
            <person name="Huebert T."/>
            <person name="Sharpe A.G."/>
            <person name="Parkin I.A."/>
        </authorList>
    </citation>
    <scope>NUCLEOTIDE SEQUENCE [LARGE SCALE GENOMIC DNA]</scope>
    <source>
        <strain evidence="2">cv. DH55</strain>
    </source>
</reference>
<sequence length="260" mass="30207">MREAYDYFYLSDGSEPIFTIPKSEESDSRIRGIKRTVGQIWSFYSGNDELPLYYGRIQKITYTQALEQDPVIKLHVGRLKATRCPKDVIEWVDKQMPVGCGTFYARKVLEIISPSEVSHQIIPRTSMDGTEYTILPKIGEVWVIYRYWSSHTDVEDLEFGLYDMVEILDDALDYKVQLLKYESVHDVDDFECENMLFKACTEYTYNEADGSEPIFTIPKSERIRFSNKVPASRVTKEMHGELKEFLSVDHRATPFNVVNC</sequence>
<keyword evidence="2" id="KW-1185">Reference proteome</keyword>
<dbReference type="InterPro" id="IPR024593">
    <property type="entry name" value="DUF3444"/>
</dbReference>
<proteinExistence type="predicted"/>
<evidence type="ECO:0000259" key="1">
    <source>
        <dbReference type="Pfam" id="PF11926"/>
    </source>
</evidence>
<feature type="domain" description="DUF3444" evidence="1">
    <location>
        <begin position="36"/>
        <end position="237"/>
    </location>
</feature>
<reference evidence="3" key="2">
    <citation type="submission" date="2025-08" db="UniProtKB">
        <authorList>
            <consortium name="RefSeq"/>
        </authorList>
    </citation>
    <scope>IDENTIFICATION</scope>
    <source>
        <tissue evidence="3">Leaf</tissue>
    </source>
</reference>
<dbReference type="Proteomes" id="UP000694864">
    <property type="component" value="Chromosome 20"/>
</dbReference>
<dbReference type="Pfam" id="PF11926">
    <property type="entry name" value="DUF3444"/>
    <property type="match status" value="1"/>
</dbReference>
<evidence type="ECO:0000313" key="2">
    <source>
        <dbReference type="Proteomes" id="UP000694864"/>
    </source>
</evidence>
<dbReference type="PANTHER" id="PTHR45089">
    <property type="entry name" value="DNAJ HEAT SHOCK AMINO-TERMINAL DOMAIN PROTEIN-RELATED"/>
    <property type="match status" value="1"/>
</dbReference>
<evidence type="ECO:0000313" key="3">
    <source>
        <dbReference type="RefSeq" id="XP_010495289.1"/>
    </source>
</evidence>
<gene>
    <name evidence="3" type="primary">LOC104772360</name>
</gene>
<dbReference type="PANTHER" id="PTHR45089:SF50">
    <property type="entry name" value="DNAJ HEAT SHOCK AMINO-TERMINAL DOMAIN PROTEIN-RELATED"/>
    <property type="match status" value="1"/>
</dbReference>